<feature type="signal peptide" evidence="4">
    <location>
        <begin position="1"/>
        <end position="18"/>
    </location>
</feature>
<dbReference type="GO" id="GO:0005615">
    <property type="term" value="C:extracellular space"/>
    <property type="evidence" value="ECO:0007669"/>
    <property type="project" value="UniProtKB-KW"/>
</dbReference>
<dbReference type="PANTHER" id="PTHR48485:SF4">
    <property type="entry name" value="INTERLEUKIN-12 SUBUNIT BETA"/>
    <property type="match status" value="1"/>
</dbReference>
<dbReference type="InterPro" id="IPR015528">
    <property type="entry name" value="IL-12_beta"/>
</dbReference>
<comment type="caution">
    <text evidence="6">The sequence shown here is derived from an EMBL/GenBank/DDBJ whole genome shotgun (WGS) entry which is preliminary data.</text>
</comment>
<evidence type="ECO:0000313" key="7">
    <source>
        <dbReference type="Proteomes" id="UP000316079"/>
    </source>
</evidence>
<keyword evidence="1 4" id="KW-0732">Signal</keyword>
<reference evidence="6 7" key="1">
    <citation type="journal article" date="2019" name="Sci. Data">
        <title>Hybrid genome assembly and annotation of Danionella translucida.</title>
        <authorList>
            <person name="Kadobianskyi M."/>
            <person name="Schulze L."/>
            <person name="Schuelke M."/>
            <person name="Judkewitz B."/>
        </authorList>
    </citation>
    <scope>NUCLEOTIDE SEQUENCE [LARGE SCALE GENOMIC DNA]</scope>
    <source>
        <strain evidence="6 7">Bolton</strain>
    </source>
</reference>
<dbReference type="GO" id="GO:0004896">
    <property type="term" value="F:cytokine receptor activity"/>
    <property type="evidence" value="ECO:0007669"/>
    <property type="project" value="UniProtKB-UniRule"/>
</dbReference>
<feature type="domain" description="Interleukin-12 beta central" evidence="5">
    <location>
        <begin position="117"/>
        <end position="193"/>
    </location>
</feature>
<dbReference type="SUPFAM" id="SSF49265">
    <property type="entry name" value="Fibronectin type III"/>
    <property type="match status" value="2"/>
</dbReference>
<dbReference type="InterPro" id="IPR019482">
    <property type="entry name" value="IL-12_beta_cen-dom"/>
</dbReference>
<dbReference type="EMBL" id="SRMA01025568">
    <property type="protein sequence ID" value="TRY93112.1"/>
    <property type="molecule type" value="Genomic_DNA"/>
</dbReference>
<dbReference type="OrthoDB" id="8670716at2759"/>
<feature type="chain" id="PRO_5022269677" description="Interleukin-12 subunit beta" evidence="4">
    <location>
        <begin position="19"/>
        <end position="305"/>
    </location>
</feature>
<dbReference type="PRINTS" id="PR01928">
    <property type="entry name" value="INTRLEUKN12B"/>
</dbReference>
<comment type="subcellular location">
    <subcellularLocation>
        <location evidence="4">Secreted</location>
    </subcellularLocation>
</comment>
<comment type="similarity">
    <text evidence="4">Belongs to the IL-12B family.</text>
</comment>
<comment type="subunit">
    <text evidence="4">Heterodimer with IL12A; disulfide-linked. The heterodimer is known as interleukin IL-12.</text>
</comment>
<evidence type="ECO:0000313" key="6">
    <source>
        <dbReference type="EMBL" id="TRY93112.1"/>
    </source>
</evidence>
<dbReference type="Gene3D" id="2.60.40.10">
    <property type="entry name" value="Immunoglobulins"/>
    <property type="match status" value="2"/>
</dbReference>
<keyword evidence="4" id="KW-0202">Cytokine</keyword>
<evidence type="ECO:0000256" key="2">
    <source>
        <dbReference type="ARBA" id="ARBA00023157"/>
    </source>
</evidence>
<name>A0A553QSZ9_9TELE</name>
<organism evidence="6 7">
    <name type="scientific">Danionella cerebrum</name>
    <dbReference type="NCBI Taxonomy" id="2873325"/>
    <lineage>
        <taxon>Eukaryota</taxon>
        <taxon>Metazoa</taxon>
        <taxon>Chordata</taxon>
        <taxon>Craniata</taxon>
        <taxon>Vertebrata</taxon>
        <taxon>Euteleostomi</taxon>
        <taxon>Actinopterygii</taxon>
        <taxon>Neopterygii</taxon>
        <taxon>Teleostei</taxon>
        <taxon>Ostariophysi</taxon>
        <taxon>Cypriniformes</taxon>
        <taxon>Danionidae</taxon>
        <taxon>Danioninae</taxon>
        <taxon>Danionella</taxon>
    </lineage>
</organism>
<dbReference type="Pfam" id="PF10420">
    <property type="entry name" value="IL12p40_C"/>
    <property type="match status" value="1"/>
</dbReference>
<gene>
    <name evidence="4" type="primary">IL12B</name>
    <name evidence="6" type="ORF">DNTS_007756</name>
</gene>
<proteinExistence type="inferred from homology"/>
<keyword evidence="3 4" id="KW-0325">Glycoprotein</keyword>
<keyword evidence="4" id="KW-0393">Immunoglobulin domain</keyword>
<dbReference type="STRING" id="623744.A0A553QSZ9"/>
<keyword evidence="4" id="KW-0964">Secreted</keyword>
<dbReference type="Proteomes" id="UP000316079">
    <property type="component" value="Unassembled WGS sequence"/>
</dbReference>
<keyword evidence="7" id="KW-1185">Reference proteome</keyword>
<protein>
    <recommendedName>
        <fullName evidence="4">Interleukin-12 subunit beta</fullName>
        <shortName evidence="4">IL-12B</shortName>
    </recommendedName>
    <alternativeName>
        <fullName evidence="4">Cytotoxic lymphocyte maturation factor 40 kDa subunit</fullName>
    </alternativeName>
    <alternativeName>
        <fullName evidence="4">IL-12 subunit p40</fullName>
    </alternativeName>
</protein>
<dbReference type="PIRSF" id="PIRSF038007">
    <property type="entry name" value="IL_12_beta"/>
    <property type="match status" value="1"/>
</dbReference>
<dbReference type="PANTHER" id="PTHR48485">
    <property type="entry name" value="INTERLEUKIN-12 SUBUNIT BETA-RELATED"/>
    <property type="match status" value="1"/>
</dbReference>
<evidence type="ECO:0000256" key="4">
    <source>
        <dbReference type="RuleBase" id="RU281113"/>
    </source>
</evidence>
<dbReference type="AlphaFoldDB" id="A0A553QSZ9"/>
<dbReference type="GO" id="GO:0005125">
    <property type="term" value="F:cytokine activity"/>
    <property type="evidence" value="ECO:0007669"/>
    <property type="project" value="UniProtKB-KW"/>
</dbReference>
<evidence type="ECO:0000259" key="5">
    <source>
        <dbReference type="Pfam" id="PF10420"/>
    </source>
</evidence>
<keyword evidence="2" id="KW-1015">Disulfide bond</keyword>
<evidence type="ECO:0000256" key="1">
    <source>
        <dbReference type="ARBA" id="ARBA00022729"/>
    </source>
</evidence>
<accession>A0A553QSZ9</accession>
<dbReference type="InterPro" id="IPR050676">
    <property type="entry name" value="IL-12"/>
</dbReference>
<dbReference type="InterPro" id="IPR013783">
    <property type="entry name" value="Ig-like_fold"/>
</dbReference>
<evidence type="ECO:0000256" key="3">
    <source>
        <dbReference type="ARBA" id="ARBA00023180"/>
    </source>
</evidence>
<dbReference type="InterPro" id="IPR036116">
    <property type="entry name" value="FN3_sf"/>
</dbReference>
<sequence>MKKIVLVLLQAFLQSICCTSLRFIKPNVVSLEVSTLSLSAEVSLQCGEQYESEQIHWQRNGMIIPETGNGISIAVEGLRGGNFTCHNANGDFLNYTLLLVHPITLPNAVLLAQSTDKDFISCTARNYSGHFHCSWKWDPRRTQRAVVHFSAVRKQSPINCNLDSDSNGLSCSDADFCPYSEEALSIKLRVLVRNIFRLEEHQLSFFLQDIVRPDKVKVMKKEENVFEWLPPETWSFPCSFFPLAYQIKVLPKNSDCDRTGNRVKQIETNETQYEVNVQKPYTLCVRAQDPLTKNAWSDWSRHHQL</sequence>